<dbReference type="EMBL" id="JARH01000134">
    <property type="protein sequence ID" value="EXF84915.1"/>
    <property type="molecule type" value="Genomic_DNA"/>
</dbReference>
<dbReference type="KEGG" id="cfj:CFIO01_02128"/>
<dbReference type="InterPro" id="IPR027417">
    <property type="entry name" value="P-loop_NTPase"/>
</dbReference>
<proteinExistence type="predicted"/>
<evidence type="ECO:0000313" key="5">
    <source>
        <dbReference type="EMBL" id="EXF84915.1"/>
    </source>
</evidence>
<gene>
    <name evidence="5" type="ORF">CFIO01_02128</name>
</gene>
<dbReference type="InterPro" id="IPR003959">
    <property type="entry name" value="ATPase_AAA_core"/>
</dbReference>
<accession>A0A010R887</accession>
<feature type="domain" description="ATPase AAA-type core" evidence="2">
    <location>
        <begin position="736"/>
        <end position="818"/>
    </location>
</feature>
<dbReference type="eggNOG" id="KOG0742">
    <property type="taxonomic scope" value="Eukaryota"/>
</dbReference>
<protein>
    <submittedName>
        <fullName evidence="5">Uncharacterized protein</fullName>
    </submittedName>
</protein>
<feature type="region of interest" description="Disordered" evidence="1">
    <location>
        <begin position="305"/>
        <end position="340"/>
    </location>
</feature>
<feature type="compositionally biased region" description="Acidic residues" evidence="1">
    <location>
        <begin position="83"/>
        <end position="95"/>
    </location>
</feature>
<evidence type="ECO:0000259" key="3">
    <source>
        <dbReference type="Pfam" id="PF22942"/>
    </source>
</evidence>
<dbReference type="HOGENOM" id="CLU_004471_2_0_1"/>
<dbReference type="Gene3D" id="3.40.50.300">
    <property type="entry name" value="P-loop containing nucleotide triphosphate hydrolases"/>
    <property type="match status" value="1"/>
</dbReference>
<feature type="domain" description="DUF7025" evidence="3">
    <location>
        <begin position="391"/>
        <end position="499"/>
    </location>
</feature>
<dbReference type="SUPFAM" id="SSF52540">
    <property type="entry name" value="P-loop containing nucleoside triphosphate hydrolases"/>
    <property type="match status" value="1"/>
</dbReference>
<dbReference type="PANTHER" id="PTHR46411:SF2">
    <property type="entry name" value="AAA+ ATPASE DOMAIN-CONTAINING PROTEIN"/>
    <property type="match status" value="1"/>
</dbReference>
<evidence type="ECO:0000313" key="6">
    <source>
        <dbReference type="Proteomes" id="UP000020467"/>
    </source>
</evidence>
<dbReference type="PANTHER" id="PTHR46411">
    <property type="entry name" value="FAMILY ATPASE, PUTATIVE-RELATED"/>
    <property type="match status" value="1"/>
</dbReference>
<dbReference type="GO" id="GO:0016887">
    <property type="term" value="F:ATP hydrolysis activity"/>
    <property type="evidence" value="ECO:0007669"/>
    <property type="project" value="InterPro"/>
</dbReference>
<dbReference type="Pfam" id="PF00004">
    <property type="entry name" value="AAA"/>
    <property type="match status" value="1"/>
</dbReference>
<comment type="caution">
    <text evidence="5">The sequence shown here is derived from an EMBL/GenBank/DDBJ whole genome shotgun (WGS) entry which is preliminary data.</text>
</comment>
<dbReference type="GO" id="GO:0005524">
    <property type="term" value="F:ATP binding"/>
    <property type="evidence" value="ECO:0007669"/>
    <property type="project" value="InterPro"/>
</dbReference>
<dbReference type="Pfam" id="PF23232">
    <property type="entry name" value="AAA_lid_13"/>
    <property type="match status" value="1"/>
</dbReference>
<evidence type="ECO:0000256" key="1">
    <source>
        <dbReference type="SAM" id="MobiDB-lite"/>
    </source>
</evidence>
<feature type="domain" description="AAA+ ATPase lid" evidence="4">
    <location>
        <begin position="822"/>
        <end position="938"/>
    </location>
</feature>
<feature type="region of interest" description="Disordered" evidence="1">
    <location>
        <begin position="1"/>
        <end position="100"/>
    </location>
</feature>
<keyword evidence="6" id="KW-1185">Reference proteome</keyword>
<feature type="compositionally biased region" description="Basic and acidic residues" evidence="1">
    <location>
        <begin position="589"/>
        <end position="601"/>
    </location>
</feature>
<sequence>MDAPADTPALGSLPAASLHSTDVSSLISEKDSTTETESRDTNPSSSPPEPDHNNNVSQETLSQQDHGDLQAEEASQIHPAADDVPESDLQDDGSEATDSSSITRDFKVFRSDGEFKLRTIARELNSSSWNFADPDDHSNKSAINFANHLKMMNWISKVIKDNNRPLPPPSSTSSPEDNQKRERHILGIKEYGWVDWWGPRGEFVMDIMVEEEPLKQEDYAYRIHGRSHLKPTVLQPRTSGLAIPPNRLSINSVPLRRITSTLTNGSLPSGVLLTMFRPFKLLHWLEPNIRQRLLEIQNLCISSSDHDKGIQDSDGPTEDDAEKEDGSEKDVQLPRSGRPNRDDIIFTSAYDWKSLTRAELQEAADDLGVLVSFIDKFINPLREALQGTDDVRVHYQELWHVFRPGTIVYIKDPGVPQKLWRVVQGTGGQVPPYRSPSPRNASFQLGGALKDLKPLPFVIECYHLDFDGTQFIRVFKNFKFQIFRDLTSVRSLPIVPLNIAERDGFIDKEDYMIRGKHFIAYTKWSYAYYRGQSLVTEPEGTMLRRPETGAVTSAVVVSEAIESPVVVDFYRCIQEVPNWKPGRSSRGSWRMDGDSGEHNEPADPGLIPHPFPPGTDDDRLWDIRMAEEVLNYSDQSQPVEVYGREPPERAETLLLPNRVFAFVLRTRRWACIPLGFSSSKTQQHSLTRMTKDYNAWDYLQIDDGHRTIIKSLMATHFRKNKSERRQFDIIQDKGMTPTEVEANLQAAFQMAQAWECVLLLDEADVFLAERSQDNIERNALVSVFLRVMEYYEGILFLTTNKVGSFDEAFKSRMSMALYYPPLTHDQTKKIWEVQMDRTEKLSVAAAPGDPSQHVKFNRDEITSLSATLWSLQNSRDDHKPVWNGRQIRNAFQTAVALAEFHQQENHISGPIIVKGEHFEKVAKASHEFNAYLYSVRHERLEKELALKKEHRFDDFNRSQFGFGGQGLAMGRQGVFSEGFGMPAGFQNPQQFTLSSRFREYEQHRHE</sequence>
<feature type="region of interest" description="Disordered" evidence="1">
    <location>
        <begin position="581"/>
        <end position="611"/>
    </location>
</feature>
<name>A0A010R887_9PEZI</name>
<feature type="compositionally biased region" description="Basic and acidic residues" evidence="1">
    <location>
        <begin position="28"/>
        <end position="40"/>
    </location>
</feature>
<dbReference type="InterPro" id="IPR056599">
    <property type="entry name" value="AAA_lid_fung"/>
</dbReference>
<reference evidence="5 6" key="1">
    <citation type="submission" date="2014-02" db="EMBL/GenBank/DDBJ databases">
        <title>The genome sequence of Colletotrichum fioriniae PJ7.</title>
        <authorList>
            <person name="Baroncelli R."/>
            <person name="Thon M.R."/>
        </authorList>
    </citation>
    <scope>NUCLEOTIDE SEQUENCE [LARGE SCALE GENOMIC DNA]</scope>
    <source>
        <strain evidence="5 6">PJ7</strain>
    </source>
</reference>
<dbReference type="AlphaFoldDB" id="A0A010R887"/>
<evidence type="ECO:0000259" key="2">
    <source>
        <dbReference type="Pfam" id="PF00004"/>
    </source>
</evidence>
<dbReference type="OrthoDB" id="10042665at2759"/>
<dbReference type="Proteomes" id="UP000020467">
    <property type="component" value="Unassembled WGS sequence"/>
</dbReference>
<feature type="compositionally biased region" description="Polar residues" evidence="1">
    <location>
        <begin position="18"/>
        <end position="27"/>
    </location>
</feature>
<evidence type="ECO:0000259" key="4">
    <source>
        <dbReference type="Pfam" id="PF23232"/>
    </source>
</evidence>
<organism evidence="5 6">
    <name type="scientific">Colletotrichum fioriniae PJ7</name>
    <dbReference type="NCBI Taxonomy" id="1445577"/>
    <lineage>
        <taxon>Eukaryota</taxon>
        <taxon>Fungi</taxon>
        <taxon>Dikarya</taxon>
        <taxon>Ascomycota</taxon>
        <taxon>Pezizomycotina</taxon>
        <taxon>Sordariomycetes</taxon>
        <taxon>Hypocreomycetidae</taxon>
        <taxon>Glomerellales</taxon>
        <taxon>Glomerellaceae</taxon>
        <taxon>Colletotrichum</taxon>
        <taxon>Colletotrichum acutatum species complex</taxon>
    </lineage>
</organism>
<dbReference type="InterPro" id="IPR054289">
    <property type="entry name" value="DUF7025"/>
</dbReference>
<feature type="compositionally biased region" description="Polar residues" evidence="1">
    <location>
        <begin position="53"/>
        <end position="64"/>
    </location>
</feature>
<dbReference type="Pfam" id="PF22942">
    <property type="entry name" value="DUF7025"/>
    <property type="match status" value="1"/>
</dbReference>
<feature type="region of interest" description="Disordered" evidence="1">
    <location>
        <begin position="160"/>
        <end position="180"/>
    </location>
</feature>